<keyword evidence="1" id="KW-0812">Transmembrane</keyword>
<gene>
    <name evidence="2" type="ORF">DUE52_07685</name>
</gene>
<comment type="caution">
    <text evidence="2">The sequence shown here is derived from an EMBL/GenBank/DDBJ whole genome shotgun (WGS) entry which is preliminary data.</text>
</comment>
<evidence type="ECO:0000313" key="3">
    <source>
        <dbReference type="Proteomes" id="UP000253383"/>
    </source>
</evidence>
<feature type="transmembrane region" description="Helical" evidence="1">
    <location>
        <begin position="189"/>
        <end position="208"/>
    </location>
</feature>
<name>A0A368JTF4_9BACT</name>
<keyword evidence="1" id="KW-1133">Transmembrane helix</keyword>
<sequence>MALTNEQLTAIDRHLRKENWLLNEDLIDELTDHYANGIEEQLTTGVPFELAMSDIHKGFGGRKGLLKMEEDYHANQAKGHIRLLRSILISYFKMPRLGITVLSSLVLYGLNVMFPLSLKSDYVGFALATVALITYFFAFRRLMSWHKSGFGRNEQVNLVLQGFNALFLSFFYLRLFLPDKILLNLHPAVTTLICIVFFLYEVSTLELLMQYKSKRLKSVQS</sequence>
<feature type="transmembrane region" description="Helical" evidence="1">
    <location>
        <begin position="122"/>
        <end position="138"/>
    </location>
</feature>
<proteinExistence type="predicted"/>
<evidence type="ECO:0000256" key="1">
    <source>
        <dbReference type="SAM" id="Phobius"/>
    </source>
</evidence>
<dbReference type="Proteomes" id="UP000253383">
    <property type="component" value="Unassembled WGS sequence"/>
</dbReference>
<organism evidence="2 3">
    <name type="scientific">Larkinella punicea</name>
    <dbReference type="NCBI Taxonomy" id="2315727"/>
    <lineage>
        <taxon>Bacteria</taxon>
        <taxon>Pseudomonadati</taxon>
        <taxon>Bacteroidota</taxon>
        <taxon>Cytophagia</taxon>
        <taxon>Cytophagales</taxon>
        <taxon>Spirosomataceae</taxon>
        <taxon>Larkinella</taxon>
    </lineage>
</organism>
<keyword evidence="3" id="KW-1185">Reference proteome</keyword>
<protein>
    <submittedName>
        <fullName evidence="2">Uncharacterized protein</fullName>
    </submittedName>
</protein>
<dbReference type="RefSeq" id="WP_114405402.1">
    <property type="nucleotide sequence ID" value="NZ_QOWE01000005.1"/>
</dbReference>
<dbReference type="OrthoDB" id="949201at2"/>
<evidence type="ECO:0000313" key="2">
    <source>
        <dbReference type="EMBL" id="RCR70236.1"/>
    </source>
</evidence>
<keyword evidence="1" id="KW-0472">Membrane</keyword>
<feature type="transmembrane region" description="Helical" evidence="1">
    <location>
        <begin position="158"/>
        <end position="177"/>
    </location>
</feature>
<dbReference type="EMBL" id="QOWE01000005">
    <property type="protein sequence ID" value="RCR70236.1"/>
    <property type="molecule type" value="Genomic_DNA"/>
</dbReference>
<dbReference type="AlphaFoldDB" id="A0A368JTF4"/>
<reference evidence="2 3" key="1">
    <citation type="submission" date="2018-07" db="EMBL/GenBank/DDBJ databases">
        <title>Genome analysis of Larkinella rosea.</title>
        <authorList>
            <person name="Zhou Z."/>
            <person name="Wang G."/>
        </authorList>
    </citation>
    <scope>NUCLEOTIDE SEQUENCE [LARGE SCALE GENOMIC DNA]</scope>
    <source>
        <strain evidence="3">zzj9</strain>
    </source>
</reference>
<feature type="transmembrane region" description="Helical" evidence="1">
    <location>
        <begin position="97"/>
        <end position="116"/>
    </location>
</feature>
<accession>A0A368JTF4</accession>